<sequence length="298" mass="33826">MRTLWDLDTSWSQDTWREIWNSRADGYATFTRKQCVPRSKVHQLQQYLLKRQSQLSTTLAPSPMTPTTAAPSTPVTLLLIFQSIMEEDEDLERMMQSLSPSKFQTQLSSAAAAVGAPALFTTRLAKYYKLISVRYGHNPAMAGNIKDKEAFQRLNFLYQAAHCVLAQNPENVELARFYCFTQKTISKRLVLRQDPSVKRTMCKKCYSVLVPGVTATVRQRRTRNRECLTLVRCVSCGQTKRFRNDPHHRLWVDQPEAQLENQPQPAEHGSSSKSTQKLTEASVPAASRKACPASEPKT</sequence>
<dbReference type="GO" id="GO:0005655">
    <property type="term" value="C:nucleolar ribonuclease P complex"/>
    <property type="evidence" value="ECO:0007669"/>
    <property type="project" value="TreeGrafter"/>
</dbReference>
<keyword evidence="1" id="KW-0819">tRNA processing</keyword>
<accession>A0AAD7X5G6</accession>
<comment type="similarity">
    <text evidence="4">Belongs to the eukaryotic/archaeal RNase P protein component 4 family.</text>
</comment>
<name>A0AAD7X5G6_9TELE</name>
<dbReference type="Proteomes" id="UP001221898">
    <property type="component" value="Unassembled WGS sequence"/>
</dbReference>
<reference evidence="6" key="1">
    <citation type="journal article" date="2023" name="Science">
        <title>Genome structures resolve the early diversification of teleost fishes.</title>
        <authorList>
            <person name="Parey E."/>
            <person name="Louis A."/>
            <person name="Montfort J."/>
            <person name="Bouchez O."/>
            <person name="Roques C."/>
            <person name="Iampietro C."/>
            <person name="Lluch J."/>
            <person name="Castinel A."/>
            <person name="Donnadieu C."/>
            <person name="Desvignes T."/>
            <person name="Floi Bucao C."/>
            <person name="Jouanno E."/>
            <person name="Wen M."/>
            <person name="Mejri S."/>
            <person name="Dirks R."/>
            <person name="Jansen H."/>
            <person name="Henkel C."/>
            <person name="Chen W.J."/>
            <person name="Zahm M."/>
            <person name="Cabau C."/>
            <person name="Klopp C."/>
            <person name="Thompson A.W."/>
            <person name="Robinson-Rechavi M."/>
            <person name="Braasch I."/>
            <person name="Lecointre G."/>
            <person name="Bobe J."/>
            <person name="Postlethwait J.H."/>
            <person name="Berthelot C."/>
            <person name="Roest Crollius H."/>
            <person name="Guiguen Y."/>
        </authorList>
    </citation>
    <scope>NUCLEOTIDE SEQUENCE</scope>
    <source>
        <strain evidence="6">NC1722</strain>
    </source>
</reference>
<evidence type="ECO:0000256" key="5">
    <source>
        <dbReference type="SAM" id="MobiDB-lite"/>
    </source>
</evidence>
<evidence type="ECO:0000313" key="7">
    <source>
        <dbReference type="Proteomes" id="UP001221898"/>
    </source>
</evidence>
<evidence type="ECO:0000256" key="3">
    <source>
        <dbReference type="ARBA" id="ARBA00022833"/>
    </source>
</evidence>
<evidence type="ECO:0000256" key="4">
    <source>
        <dbReference type="ARBA" id="ARBA00038402"/>
    </source>
</evidence>
<dbReference type="PANTHER" id="PTHR14742">
    <property type="entry name" value="RIBONUCLEASE P SUBUNIT P21"/>
    <property type="match status" value="1"/>
</dbReference>
<evidence type="ECO:0000256" key="1">
    <source>
        <dbReference type="ARBA" id="ARBA00022694"/>
    </source>
</evidence>
<evidence type="ECO:0000313" key="6">
    <source>
        <dbReference type="EMBL" id="KAJ8419099.1"/>
    </source>
</evidence>
<dbReference type="Gene3D" id="6.20.50.20">
    <property type="match status" value="1"/>
</dbReference>
<dbReference type="GO" id="GO:0046872">
    <property type="term" value="F:metal ion binding"/>
    <property type="evidence" value="ECO:0007669"/>
    <property type="project" value="UniProtKB-KW"/>
</dbReference>
<feature type="region of interest" description="Disordered" evidence="5">
    <location>
        <begin position="256"/>
        <end position="298"/>
    </location>
</feature>
<dbReference type="InterPro" id="IPR007175">
    <property type="entry name" value="Rpr2/Snm1/Rpp21"/>
</dbReference>
<dbReference type="PANTHER" id="PTHR14742:SF0">
    <property type="entry name" value="RIBONUCLEASE P PROTEIN SUBUNIT P21"/>
    <property type="match status" value="1"/>
</dbReference>
<dbReference type="AlphaFoldDB" id="A0AAD7X5G6"/>
<feature type="compositionally biased region" description="Polar residues" evidence="5">
    <location>
        <begin position="259"/>
        <end position="279"/>
    </location>
</feature>
<keyword evidence="2" id="KW-0479">Metal-binding</keyword>
<keyword evidence="3" id="KW-0862">Zinc</keyword>
<proteinExistence type="inferred from homology"/>
<comment type="caution">
    <text evidence="6">The sequence shown here is derived from an EMBL/GenBank/DDBJ whole genome shotgun (WGS) entry which is preliminary data.</text>
</comment>
<evidence type="ECO:0000256" key="2">
    <source>
        <dbReference type="ARBA" id="ARBA00022723"/>
    </source>
</evidence>
<dbReference type="EMBL" id="JAINUG010000001">
    <property type="protein sequence ID" value="KAJ8419099.1"/>
    <property type="molecule type" value="Genomic_DNA"/>
</dbReference>
<organism evidence="6 7">
    <name type="scientific">Aldrovandia affinis</name>
    <dbReference type="NCBI Taxonomy" id="143900"/>
    <lineage>
        <taxon>Eukaryota</taxon>
        <taxon>Metazoa</taxon>
        <taxon>Chordata</taxon>
        <taxon>Craniata</taxon>
        <taxon>Vertebrata</taxon>
        <taxon>Euteleostomi</taxon>
        <taxon>Actinopterygii</taxon>
        <taxon>Neopterygii</taxon>
        <taxon>Teleostei</taxon>
        <taxon>Notacanthiformes</taxon>
        <taxon>Halosauridae</taxon>
        <taxon>Aldrovandia</taxon>
    </lineage>
</organism>
<dbReference type="GO" id="GO:0008033">
    <property type="term" value="P:tRNA processing"/>
    <property type="evidence" value="ECO:0007669"/>
    <property type="project" value="UniProtKB-KW"/>
</dbReference>
<gene>
    <name evidence="6" type="ORF">AAFF_G00005980</name>
</gene>
<protein>
    <submittedName>
        <fullName evidence="6">Uncharacterized protein</fullName>
    </submittedName>
</protein>
<keyword evidence="7" id="KW-1185">Reference proteome</keyword>
<dbReference type="Pfam" id="PF04032">
    <property type="entry name" value="Rpr2"/>
    <property type="match status" value="1"/>
</dbReference>